<dbReference type="RefSeq" id="WP_142444056.1">
    <property type="nucleotide sequence ID" value="NZ_SESI01000003.1"/>
</dbReference>
<sequence length="107" mass="11938">MKDLTAFQRDLLYVIASLDDPYGLGIKEGLESYYDDDVNTGRVYQNLGKLVDSGYVEKAAIDKRTNSYTLTPTATAAMDDRQTWETKQVRRIDAADPTPSAEAETHS</sequence>
<gene>
    <name evidence="3" type="ORF">EWF95_10625</name>
</gene>
<feature type="region of interest" description="Disordered" evidence="1">
    <location>
        <begin position="79"/>
        <end position="107"/>
    </location>
</feature>
<dbReference type="Pfam" id="PF03551">
    <property type="entry name" value="PadR"/>
    <property type="match status" value="1"/>
</dbReference>
<keyword evidence="4" id="KW-1185">Reference proteome</keyword>
<evidence type="ECO:0000313" key="4">
    <source>
        <dbReference type="Proteomes" id="UP000315385"/>
    </source>
</evidence>
<comment type="caution">
    <text evidence="3">The sequence shown here is derived from an EMBL/GenBank/DDBJ whole genome shotgun (WGS) entry which is preliminary data.</text>
</comment>
<dbReference type="AlphaFoldDB" id="A0A544QLJ3"/>
<accession>A0A544QLJ3</accession>
<evidence type="ECO:0000313" key="3">
    <source>
        <dbReference type="EMBL" id="TQQ79466.1"/>
    </source>
</evidence>
<protein>
    <submittedName>
        <fullName evidence="3">PadR family transcriptional regulator</fullName>
    </submittedName>
</protein>
<name>A0A544QLJ3_9EURY</name>
<dbReference type="OrthoDB" id="335964at2157"/>
<proteinExistence type="predicted"/>
<evidence type="ECO:0000256" key="1">
    <source>
        <dbReference type="SAM" id="MobiDB-lite"/>
    </source>
</evidence>
<organism evidence="3 4">
    <name type="scientific">Halonotius roseus</name>
    <dbReference type="NCBI Taxonomy" id="2511997"/>
    <lineage>
        <taxon>Archaea</taxon>
        <taxon>Methanobacteriati</taxon>
        <taxon>Methanobacteriota</taxon>
        <taxon>Stenosarchaea group</taxon>
        <taxon>Halobacteria</taxon>
        <taxon>Halobacteriales</taxon>
        <taxon>Haloferacaceae</taxon>
        <taxon>Halonotius</taxon>
    </lineage>
</organism>
<dbReference type="InterPro" id="IPR005149">
    <property type="entry name" value="Tscrpt_reg_PadR_N"/>
</dbReference>
<feature type="compositionally biased region" description="Basic and acidic residues" evidence="1">
    <location>
        <begin position="79"/>
        <end position="94"/>
    </location>
</feature>
<evidence type="ECO:0000259" key="2">
    <source>
        <dbReference type="Pfam" id="PF03551"/>
    </source>
</evidence>
<dbReference type="InterPro" id="IPR036390">
    <property type="entry name" value="WH_DNA-bd_sf"/>
</dbReference>
<dbReference type="SUPFAM" id="SSF46785">
    <property type="entry name" value="Winged helix' DNA-binding domain"/>
    <property type="match status" value="1"/>
</dbReference>
<dbReference type="Proteomes" id="UP000315385">
    <property type="component" value="Unassembled WGS sequence"/>
</dbReference>
<dbReference type="InterPro" id="IPR036388">
    <property type="entry name" value="WH-like_DNA-bd_sf"/>
</dbReference>
<feature type="domain" description="Transcription regulator PadR N-terminal" evidence="2">
    <location>
        <begin position="11"/>
        <end position="74"/>
    </location>
</feature>
<dbReference type="Gene3D" id="1.10.10.10">
    <property type="entry name" value="Winged helix-like DNA-binding domain superfamily/Winged helix DNA-binding domain"/>
    <property type="match status" value="1"/>
</dbReference>
<reference evidence="3 4" key="1">
    <citation type="submission" date="2019-02" db="EMBL/GenBank/DDBJ databases">
        <title>Halonotius sp. a new haloqrchaeon isolated from saline water.</title>
        <authorList>
            <person name="Duran-Viseras A."/>
            <person name="Sanchez-Porro C."/>
            <person name="Ventosa A."/>
        </authorList>
    </citation>
    <scope>NUCLEOTIDE SEQUENCE [LARGE SCALE GENOMIC DNA]</scope>
    <source>
        <strain evidence="3 4">F9-27</strain>
    </source>
</reference>
<dbReference type="EMBL" id="SESI01000003">
    <property type="protein sequence ID" value="TQQ79466.1"/>
    <property type="molecule type" value="Genomic_DNA"/>
</dbReference>